<keyword evidence="2 4" id="KW-0863">Zinc-finger</keyword>
<keyword evidence="1" id="KW-0479">Metal-binding</keyword>
<protein>
    <submittedName>
        <fullName evidence="8">PHD-type domain-containing protein</fullName>
    </submittedName>
</protein>
<dbReference type="Proteomes" id="UP000050640">
    <property type="component" value="Unplaced"/>
</dbReference>
<keyword evidence="3" id="KW-0862">Zinc</keyword>
<organism evidence="7 8">
    <name type="scientific">Elaeophora elaphi</name>
    <dbReference type="NCBI Taxonomy" id="1147741"/>
    <lineage>
        <taxon>Eukaryota</taxon>
        <taxon>Metazoa</taxon>
        <taxon>Ecdysozoa</taxon>
        <taxon>Nematoda</taxon>
        <taxon>Chromadorea</taxon>
        <taxon>Rhabditida</taxon>
        <taxon>Spirurina</taxon>
        <taxon>Spiruromorpha</taxon>
        <taxon>Filarioidea</taxon>
        <taxon>Onchocercidae</taxon>
        <taxon>Elaeophora</taxon>
    </lineage>
</organism>
<feature type="compositionally biased region" description="Basic and acidic residues" evidence="5">
    <location>
        <begin position="303"/>
        <end position="318"/>
    </location>
</feature>
<feature type="domain" description="PHD-type" evidence="6">
    <location>
        <begin position="231"/>
        <end position="287"/>
    </location>
</feature>
<dbReference type="WBParaSite" id="EEL_0000498901-mRNA-1">
    <property type="protein sequence ID" value="EEL_0000498901-mRNA-1"/>
    <property type="gene ID" value="EEL_0000498901"/>
</dbReference>
<sequence>MSNQLIVKVSSIYRKKITSVIASSPTTDNFSNVWDGIYRSDKKQVSVDQSIIEMISLTKSSKQSVSSSAVMERRKREKERNKLSMKRKLPSDAKSRFGKEFFGKLCELFQSVEQDSCDRLRQMHDELAAYYKEHDLNVMWISDDEADGKEVKAPLSKKTHQDVNKGDMRSINISRSKLEAKEKLKPKSNAKNSVANASPIPTSLLLSQFELSDDSDDSTSRKFSGPQTKNCKICYACNGATSLPNNMILDCEECGKTIHQKCARPEITASQAKDPRFLFVCNDCKDRDDEKMGSSYSKSTNFRKVDDKGNMRKSSEERIQPLKPENDILVTFSNFAAKKAKKSASSGASGSSNLQVGSVTMNKNSCIDANSVSAGVRHFMVEYFAFT</sequence>
<evidence type="ECO:0000313" key="7">
    <source>
        <dbReference type="Proteomes" id="UP000050640"/>
    </source>
</evidence>
<evidence type="ECO:0000256" key="5">
    <source>
        <dbReference type="SAM" id="MobiDB-lite"/>
    </source>
</evidence>
<accession>A0A0R3RSW9</accession>
<dbReference type="GO" id="GO:0008270">
    <property type="term" value="F:zinc ion binding"/>
    <property type="evidence" value="ECO:0007669"/>
    <property type="project" value="UniProtKB-KW"/>
</dbReference>
<dbReference type="SUPFAM" id="SSF57903">
    <property type="entry name" value="FYVE/PHD zinc finger"/>
    <property type="match status" value="1"/>
</dbReference>
<reference evidence="8" key="1">
    <citation type="submission" date="2017-02" db="UniProtKB">
        <authorList>
            <consortium name="WormBaseParasite"/>
        </authorList>
    </citation>
    <scope>IDENTIFICATION</scope>
</reference>
<dbReference type="AlphaFoldDB" id="A0A0R3RSW9"/>
<evidence type="ECO:0000256" key="3">
    <source>
        <dbReference type="ARBA" id="ARBA00022833"/>
    </source>
</evidence>
<dbReference type="PROSITE" id="PS50016">
    <property type="entry name" value="ZF_PHD_2"/>
    <property type="match status" value="1"/>
</dbReference>
<dbReference type="InterPro" id="IPR001965">
    <property type="entry name" value="Znf_PHD"/>
</dbReference>
<evidence type="ECO:0000256" key="2">
    <source>
        <dbReference type="ARBA" id="ARBA00022771"/>
    </source>
</evidence>
<feature type="compositionally biased region" description="Basic and acidic residues" evidence="5">
    <location>
        <begin position="71"/>
        <end position="82"/>
    </location>
</feature>
<dbReference type="STRING" id="1147741.A0A0R3RSW9"/>
<name>A0A0R3RSW9_9BILA</name>
<dbReference type="Gene3D" id="3.30.40.10">
    <property type="entry name" value="Zinc/RING finger domain, C3HC4 (zinc finger)"/>
    <property type="match status" value="1"/>
</dbReference>
<evidence type="ECO:0000313" key="8">
    <source>
        <dbReference type="WBParaSite" id="EEL_0000498901-mRNA-1"/>
    </source>
</evidence>
<feature type="compositionally biased region" description="Basic and acidic residues" evidence="5">
    <location>
        <begin position="159"/>
        <end position="168"/>
    </location>
</feature>
<evidence type="ECO:0000259" key="6">
    <source>
        <dbReference type="PROSITE" id="PS50016"/>
    </source>
</evidence>
<dbReference type="InterPro" id="IPR013083">
    <property type="entry name" value="Znf_RING/FYVE/PHD"/>
</dbReference>
<feature type="region of interest" description="Disordered" evidence="5">
    <location>
        <begin position="65"/>
        <end position="89"/>
    </location>
</feature>
<dbReference type="InterPro" id="IPR019787">
    <property type="entry name" value="Znf_PHD-finger"/>
</dbReference>
<dbReference type="SMART" id="SM00249">
    <property type="entry name" value="PHD"/>
    <property type="match status" value="1"/>
</dbReference>
<keyword evidence="7" id="KW-1185">Reference proteome</keyword>
<proteinExistence type="predicted"/>
<evidence type="ECO:0000256" key="4">
    <source>
        <dbReference type="PROSITE-ProRule" id="PRU00146"/>
    </source>
</evidence>
<feature type="region of interest" description="Disordered" evidence="5">
    <location>
        <begin position="295"/>
        <end position="318"/>
    </location>
</feature>
<dbReference type="Pfam" id="PF00628">
    <property type="entry name" value="PHD"/>
    <property type="match status" value="1"/>
</dbReference>
<feature type="region of interest" description="Disordered" evidence="5">
    <location>
        <begin position="151"/>
        <end position="196"/>
    </location>
</feature>
<dbReference type="InterPro" id="IPR011011">
    <property type="entry name" value="Znf_FYVE_PHD"/>
</dbReference>
<feature type="compositionally biased region" description="Basic and acidic residues" evidence="5">
    <location>
        <begin position="176"/>
        <end position="185"/>
    </location>
</feature>
<evidence type="ECO:0000256" key="1">
    <source>
        <dbReference type="ARBA" id="ARBA00022723"/>
    </source>
</evidence>